<dbReference type="InterPro" id="IPR003594">
    <property type="entry name" value="HATPase_dom"/>
</dbReference>
<feature type="transmembrane region" description="Helical" evidence="12">
    <location>
        <begin position="235"/>
        <end position="254"/>
    </location>
</feature>
<protein>
    <recommendedName>
        <fullName evidence="3">histidine kinase</fullName>
        <ecNumber evidence="3">2.7.13.3</ecNumber>
    </recommendedName>
</protein>
<dbReference type="InterPro" id="IPR003661">
    <property type="entry name" value="HisK_dim/P_dom"/>
</dbReference>
<dbReference type="InterPro" id="IPR035965">
    <property type="entry name" value="PAS-like_dom_sf"/>
</dbReference>
<evidence type="ECO:0000256" key="1">
    <source>
        <dbReference type="ARBA" id="ARBA00000085"/>
    </source>
</evidence>
<comment type="subcellular location">
    <subcellularLocation>
        <location evidence="2">Cell membrane</location>
        <topology evidence="2">Multi-pass membrane protein</topology>
    </subcellularLocation>
</comment>
<reference evidence="14 15" key="1">
    <citation type="submission" date="2016-10" db="EMBL/GenBank/DDBJ databases">
        <authorList>
            <person name="de Groot N.N."/>
        </authorList>
    </citation>
    <scope>NUCLEOTIDE SEQUENCE [LARGE SCALE GENOMIC DNA]</scope>
    <source>
        <strain evidence="14 15">JCM 19513</strain>
    </source>
</reference>
<dbReference type="RefSeq" id="WP_074864319.1">
    <property type="nucleotide sequence ID" value="NZ_FOAS01000001.1"/>
</dbReference>
<dbReference type="InterPro" id="IPR005467">
    <property type="entry name" value="His_kinase_dom"/>
</dbReference>
<evidence type="ECO:0000256" key="9">
    <source>
        <dbReference type="ARBA" id="ARBA00022989"/>
    </source>
</evidence>
<dbReference type="SMART" id="SM00388">
    <property type="entry name" value="HisKA"/>
    <property type="match status" value="1"/>
</dbReference>
<feature type="domain" description="Histidine kinase" evidence="13">
    <location>
        <begin position="427"/>
        <end position="646"/>
    </location>
</feature>
<keyword evidence="15" id="KW-1185">Reference proteome</keyword>
<dbReference type="InterPro" id="IPR036890">
    <property type="entry name" value="HATPase_C_sf"/>
</dbReference>
<dbReference type="CDD" id="cd16922">
    <property type="entry name" value="HATPase_EvgS-ArcB-TorS-like"/>
    <property type="match status" value="1"/>
</dbReference>
<comment type="catalytic activity">
    <reaction evidence="1">
        <text>ATP + protein L-histidine = ADP + protein N-phospho-L-histidine.</text>
        <dbReference type="EC" id="2.7.13.3"/>
    </reaction>
</comment>
<dbReference type="Gene3D" id="3.30.565.10">
    <property type="entry name" value="Histidine kinase-like ATPase, C-terminal domain"/>
    <property type="match status" value="1"/>
</dbReference>
<dbReference type="Pfam" id="PF00512">
    <property type="entry name" value="HisKA"/>
    <property type="match status" value="1"/>
</dbReference>
<dbReference type="Pfam" id="PF05231">
    <property type="entry name" value="MASE1"/>
    <property type="match status" value="1"/>
</dbReference>
<dbReference type="PANTHER" id="PTHR43711">
    <property type="entry name" value="TWO-COMPONENT HISTIDINE KINASE"/>
    <property type="match status" value="1"/>
</dbReference>
<dbReference type="Pfam" id="PF02518">
    <property type="entry name" value="HATPase_c"/>
    <property type="match status" value="1"/>
</dbReference>
<dbReference type="EMBL" id="FOAS01000001">
    <property type="protein sequence ID" value="SEK27461.1"/>
    <property type="molecule type" value="Genomic_DNA"/>
</dbReference>
<dbReference type="InterPro" id="IPR004358">
    <property type="entry name" value="Sig_transdc_His_kin-like_C"/>
</dbReference>
<dbReference type="PROSITE" id="PS50109">
    <property type="entry name" value="HIS_KIN"/>
    <property type="match status" value="1"/>
</dbReference>
<evidence type="ECO:0000256" key="4">
    <source>
        <dbReference type="ARBA" id="ARBA00022475"/>
    </source>
</evidence>
<feature type="transmembrane region" description="Helical" evidence="12">
    <location>
        <begin position="61"/>
        <end position="79"/>
    </location>
</feature>
<evidence type="ECO:0000313" key="14">
    <source>
        <dbReference type="EMBL" id="SEK27461.1"/>
    </source>
</evidence>
<dbReference type="CDD" id="cd00082">
    <property type="entry name" value="HisKA"/>
    <property type="match status" value="1"/>
</dbReference>
<dbReference type="InterPro" id="IPR007895">
    <property type="entry name" value="MASE1"/>
</dbReference>
<feature type="transmembrane region" description="Helical" evidence="12">
    <location>
        <begin position="266"/>
        <end position="285"/>
    </location>
</feature>
<sequence>MTANHLLRLPLKQAAPLAACGYCLFGMLGIFLSQQPGAVAAVWYANAFAVAMLLAAPRADWLVLLVAIALGNAAANWFSGDTLLHSVQFVPGNLLEISVTAWLLRRIGILAELAHSPLALLQLLALAGALTPMFGAALGAAVLKLTVPVPYAELWLSWYQGDVLGMITLLPLLLALRHEPLQNLRRFGWPESLSLLVLCQAVTLLALTQLPFPFALVMLPLLLCAMLAPVLLTGLAVWLTGLTINVMLALGHFIPPPITAHWQSLWTYVPIVLTVLAPLLLASALEQSRQRQRELSHQGRLLEEAGSLASLGAWEQHWPSGKVYWSAQLAHILGQSQPRTWESLMPHFSPASRQLLLRALQKASVSGAPWELELDYAPNEQVQAVRVLQLLGRVESHSTGQQRWWGVVRDITAQKELDQLKSQFVATVSHELRTPLTAMRGALDLLSHTQAEHLPEAGRNLLDIAARNTKRLGELVNLILDLEKLRAGRLEVHAKPLDMVAAVRESLVTLEPYAAKYQVRFVFQPPAQTLYALGDELRVQQVLSNLLSNAAKFADTGSQVLLSLNRDSEGVRLSVTNQGPPIEEAFRAHIFQPFRQADGSDRRQREGTGLGLSISRALVEAMKGEIGFTSDAEQGTCFWFRLLAAE</sequence>
<keyword evidence="6" id="KW-0808">Transferase</keyword>
<proteinExistence type="predicted"/>
<gene>
    <name evidence="14" type="ORF">SAMN05216214_101280</name>
</gene>
<accession>A0A1H7FNC9</accession>
<evidence type="ECO:0000256" key="6">
    <source>
        <dbReference type="ARBA" id="ARBA00022679"/>
    </source>
</evidence>
<feature type="transmembrane region" description="Helical" evidence="12">
    <location>
        <begin position="14"/>
        <end position="32"/>
    </location>
</feature>
<keyword evidence="9 12" id="KW-1133">Transmembrane helix</keyword>
<evidence type="ECO:0000256" key="7">
    <source>
        <dbReference type="ARBA" id="ARBA00022692"/>
    </source>
</evidence>
<dbReference type="PANTHER" id="PTHR43711:SF1">
    <property type="entry name" value="HISTIDINE KINASE 1"/>
    <property type="match status" value="1"/>
</dbReference>
<keyword evidence="5" id="KW-0597">Phosphoprotein</keyword>
<dbReference type="SUPFAM" id="SSF55874">
    <property type="entry name" value="ATPase domain of HSP90 chaperone/DNA topoisomerase II/histidine kinase"/>
    <property type="match status" value="1"/>
</dbReference>
<keyword evidence="8" id="KW-0418">Kinase</keyword>
<dbReference type="Proteomes" id="UP000185766">
    <property type="component" value="Unassembled WGS sequence"/>
</dbReference>
<evidence type="ECO:0000256" key="2">
    <source>
        <dbReference type="ARBA" id="ARBA00004651"/>
    </source>
</evidence>
<keyword evidence="11 12" id="KW-0472">Membrane</keyword>
<keyword evidence="7 12" id="KW-0812">Transmembrane</keyword>
<evidence type="ECO:0000313" key="15">
    <source>
        <dbReference type="Proteomes" id="UP000185766"/>
    </source>
</evidence>
<feature type="transmembrane region" description="Helical" evidence="12">
    <location>
        <begin position="38"/>
        <end position="56"/>
    </location>
</feature>
<evidence type="ECO:0000256" key="3">
    <source>
        <dbReference type="ARBA" id="ARBA00012438"/>
    </source>
</evidence>
<dbReference type="SMART" id="SM00387">
    <property type="entry name" value="HATPase_c"/>
    <property type="match status" value="1"/>
</dbReference>
<dbReference type="STRING" id="1429083.GCA_001885685_02282"/>
<dbReference type="AlphaFoldDB" id="A0A1H7FNC9"/>
<dbReference type="SUPFAM" id="SSF55785">
    <property type="entry name" value="PYP-like sensor domain (PAS domain)"/>
    <property type="match status" value="1"/>
</dbReference>
<evidence type="ECO:0000256" key="8">
    <source>
        <dbReference type="ARBA" id="ARBA00022777"/>
    </source>
</evidence>
<dbReference type="InterPro" id="IPR036097">
    <property type="entry name" value="HisK_dim/P_sf"/>
</dbReference>
<evidence type="ECO:0000256" key="5">
    <source>
        <dbReference type="ARBA" id="ARBA00022553"/>
    </source>
</evidence>
<evidence type="ECO:0000256" key="12">
    <source>
        <dbReference type="SAM" id="Phobius"/>
    </source>
</evidence>
<feature type="transmembrane region" description="Helical" evidence="12">
    <location>
        <begin position="155"/>
        <end position="176"/>
    </location>
</feature>
<dbReference type="EC" id="2.7.13.3" evidence="3"/>
<dbReference type="FunFam" id="1.10.287.130:FF:000001">
    <property type="entry name" value="Two-component sensor histidine kinase"/>
    <property type="match status" value="1"/>
</dbReference>
<feature type="transmembrane region" description="Helical" evidence="12">
    <location>
        <begin position="116"/>
        <end position="143"/>
    </location>
</feature>
<keyword evidence="10" id="KW-0902">Two-component regulatory system</keyword>
<evidence type="ECO:0000256" key="10">
    <source>
        <dbReference type="ARBA" id="ARBA00023012"/>
    </source>
</evidence>
<dbReference type="PRINTS" id="PR00344">
    <property type="entry name" value="BCTRLSENSOR"/>
</dbReference>
<name>A0A1H7FNC9_9GAMM</name>
<evidence type="ECO:0000259" key="13">
    <source>
        <dbReference type="PROSITE" id="PS50109"/>
    </source>
</evidence>
<feature type="transmembrane region" description="Helical" evidence="12">
    <location>
        <begin position="212"/>
        <end position="228"/>
    </location>
</feature>
<dbReference type="GO" id="GO:0000155">
    <property type="term" value="F:phosphorelay sensor kinase activity"/>
    <property type="evidence" value="ECO:0007669"/>
    <property type="project" value="InterPro"/>
</dbReference>
<evidence type="ECO:0000256" key="11">
    <source>
        <dbReference type="ARBA" id="ARBA00023136"/>
    </source>
</evidence>
<dbReference type="Gene3D" id="1.10.287.130">
    <property type="match status" value="1"/>
</dbReference>
<dbReference type="InterPro" id="IPR050736">
    <property type="entry name" value="Sensor_HK_Regulatory"/>
</dbReference>
<dbReference type="GO" id="GO:0005886">
    <property type="term" value="C:plasma membrane"/>
    <property type="evidence" value="ECO:0007669"/>
    <property type="project" value="UniProtKB-SubCell"/>
</dbReference>
<keyword evidence="4" id="KW-1003">Cell membrane</keyword>
<feature type="transmembrane region" description="Helical" evidence="12">
    <location>
        <begin position="85"/>
        <end position="104"/>
    </location>
</feature>
<organism evidence="14 15">
    <name type="scientific">Atopomonas hussainii</name>
    <dbReference type="NCBI Taxonomy" id="1429083"/>
    <lineage>
        <taxon>Bacteria</taxon>
        <taxon>Pseudomonadati</taxon>
        <taxon>Pseudomonadota</taxon>
        <taxon>Gammaproteobacteria</taxon>
        <taxon>Pseudomonadales</taxon>
        <taxon>Pseudomonadaceae</taxon>
        <taxon>Atopomonas</taxon>
    </lineage>
</organism>
<dbReference type="Gene3D" id="3.30.450.20">
    <property type="entry name" value="PAS domain"/>
    <property type="match status" value="1"/>
</dbReference>
<dbReference type="SUPFAM" id="SSF47384">
    <property type="entry name" value="Homodimeric domain of signal transducing histidine kinase"/>
    <property type="match status" value="1"/>
</dbReference>